<keyword evidence="6" id="KW-0511">Multifunctional enzyme</keyword>
<name>A0AAD0KHV7_9BACL</name>
<dbReference type="Proteomes" id="UP000249163">
    <property type="component" value="Chromosome"/>
</dbReference>
<sequence>MMTLMNMVRGTENDLPAKEMIKYWNHEPGTLKMVRASSNFIYSFQWNGKRFYLRFTHEEDNSADNIQAELDFMMYLLEQGYETVAPVRSKSGNWIETLLTNHGRYHGVVFEQAQGEYVSLDEMKEPHFYQWGQSLARLHNYSETYAPSTPYRKSWVDSLNFIYSVLSRHPEEHKALKEYERIEAWLSELPFGVGHTGLVHYDFEMDNIFYMQEESRYSAIDFDDSMYHWFAMDITSALRDLTESDDNESRRNIDYFISGYRSVKQLDDEYIKLIPEFQRFADLYSFARLLRCMENTDDSIFPDWAKQLKLKLERVCDRLRTGFQAHIVLKNITEKNWYACTQLEVSDEQKAIFPVPVVYWLAEAAYCGMTPLALYADEELVGFSVYSVDPEDGSYWIMAFMIDQKYQNKGLGRTGMDTLIRYIKAEHHCDKIVIGHRIENERASNLYTSLGFVEVSRDEVEVIRGLVV</sequence>
<evidence type="ECO:0000259" key="8">
    <source>
        <dbReference type="PROSITE" id="PS51186"/>
    </source>
</evidence>
<gene>
    <name evidence="9" type="ORF">CD191_12800</name>
</gene>
<comment type="function">
    <text evidence="2">Involved in resistance to gentamicin, tobramycin, and kanamycin. Tobramycin and kanamycin resistance is due to the ACC activity, specified by N-terminal region. The C-terminal region is a kinase that phosphorylates several 4,6-disubstituted aminoglycosides.</text>
</comment>
<dbReference type="PANTHER" id="PTHR21064">
    <property type="entry name" value="AMINOGLYCOSIDE PHOSPHOTRANSFERASE DOMAIN-CONTAINING PROTEIN-RELATED"/>
    <property type="match status" value="1"/>
</dbReference>
<evidence type="ECO:0000256" key="4">
    <source>
        <dbReference type="ARBA" id="ARBA00011931"/>
    </source>
</evidence>
<dbReference type="PANTHER" id="PTHR21064:SF6">
    <property type="entry name" value="AMINOGLYCOSIDE PHOSPHOTRANSFERASE DOMAIN-CONTAINING PROTEIN"/>
    <property type="match status" value="1"/>
</dbReference>
<dbReference type="GO" id="GO:0034071">
    <property type="term" value="F:aminoglycoside phosphotransferase activity"/>
    <property type="evidence" value="ECO:0007669"/>
    <property type="project" value="UniProtKB-EC"/>
</dbReference>
<evidence type="ECO:0000256" key="7">
    <source>
        <dbReference type="ARBA" id="ARBA00038240"/>
    </source>
</evidence>
<evidence type="ECO:0000256" key="5">
    <source>
        <dbReference type="ARBA" id="ARBA00014467"/>
    </source>
</evidence>
<dbReference type="SUPFAM" id="SSF55729">
    <property type="entry name" value="Acyl-CoA N-acyltransferases (Nat)"/>
    <property type="match status" value="1"/>
</dbReference>
<dbReference type="Pfam" id="PF00583">
    <property type="entry name" value="Acetyltransf_1"/>
    <property type="match status" value="1"/>
</dbReference>
<comment type="catalytic activity">
    <reaction evidence="1">
        <text>a gentamycin + GTP = a gentamycin 2''-phosphate + GDP + H(+)</text>
        <dbReference type="Rhea" id="RHEA:48872"/>
        <dbReference type="ChEBI" id="CHEBI:15378"/>
        <dbReference type="ChEBI" id="CHEBI:37565"/>
        <dbReference type="ChEBI" id="CHEBI:58189"/>
        <dbReference type="ChEBI" id="CHEBI:90218"/>
        <dbReference type="ChEBI" id="CHEBI:90219"/>
        <dbReference type="EC" id="2.7.1.190"/>
    </reaction>
</comment>
<accession>A0AAD0KHV7</accession>
<evidence type="ECO:0000313" key="10">
    <source>
        <dbReference type="Proteomes" id="UP000249163"/>
    </source>
</evidence>
<protein>
    <recommendedName>
        <fullName evidence="5">Bifunctional AAC/APH</fullName>
        <ecNumber evidence="4">2.7.1.190</ecNumber>
    </recommendedName>
</protein>
<dbReference type="Pfam" id="PF01636">
    <property type="entry name" value="APH"/>
    <property type="match status" value="1"/>
</dbReference>
<reference evidence="9 10" key="1">
    <citation type="submission" date="2017-06" db="EMBL/GenBank/DDBJ databases">
        <title>Complete genome sequence of Paenibacillus odorifer CBA7130.</title>
        <authorList>
            <person name="Nam Y.-D."/>
            <person name="Kang J."/>
            <person name="Chung W.-H."/>
        </authorList>
    </citation>
    <scope>NUCLEOTIDE SEQUENCE [LARGE SCALE GENOMIC DNA]</scope>
    <source>
        <strain evidence="9 10">CBA7130</strain>
    </source>
</reference>
<dbReference type="Gene3D" id="3.90.1200.10">
    <property type="match status" value="1"/>
</dbReference>
<comment type="similarity">
    <text evidence="7">Belongs to the pseudomonas-type ThrB family.</text>
</comment>
<evidence type="ECO:0000256" key="1">
    <source>
        <dbReference type="ARBA" id="ARBA00001735"/>
    </source>
</evidence>
<dbReference type="InterPro" id="IPR016181">
    <property type="entry name" value="Acyl_CoA_acyltransferase"/>
</dbReference>
<dbReference type="InterPro" id="IPR000182">
    <property type="entry name" value="GNAT_dom"/>
</dbReference>
<dbReference type="InterPro" id="IPR002575">
    <property type="entry name" value="Aminoglycoside_PTrfase"/>
</dbReference>
<dbReference type="RefSeq" id="WP_111503760.1">
    <property type="nucleotide sequence ID" value="NZ_CP021965.1"/>
</dbReference>
<dbReference type="CDD" id="cd04301">
    <property type="entry name" value="NAT_SF"/>
    <property type="match status" value="1"/>
</dbReference>
<dbReference type="InterPro" id="IPR011009">
    <property type="entry name" value="Kinase-like_dom_sf"/>
</dbReference>
<dbReference type="GO" id="GO:0019202">
    <property type="term" value="F:amino acid kinase activity"/>
    <property type="evidence" value="ECO:0007669"/>
    <property type="project" value="TreeGrafter"/>
</dbReference>
<dbReference type="PROSITE" id="PS51186">
    <property type="entry name" value="GNAT"/>
    <property type="match status" value="1"/>
</dbReference>
<dbReference type="AlphaFoldDB" id="A0AAD0KHV7"/>
<evidence type="ECO:0000313" key="9">
    <source>
        <dbReference type="EMBL" id="AWV33425.1"/>
    </source>
</evidence>
<feature type="domain" description="N-acetyltransferase" evidence="8">
    <location>
        <begin position="327"/>
        <end position="468"/>
    </location>
</feature>
<evidence type="ECO:0000256" key="6">
    <source>
        <dbReference type="ARBA" id="ARBA00023268"/>
    </source>
</evidence>
<dbReference type="EC" id="2.7.1.190" evidence="4"/>
<organism evidence="9 10">
    <name type="scientific">Paenibacillus odorifer</name>
    <dbReference type="NCBI Taxonomy" id="189426"/>
    <lineage>
        <taxon>Bacteria</taxon>
        <taxon>Bacillati</taxon>
        <taxon>Bacillota</taxon>
        <taxon>Bacilli</taxon>
        <taxon>Bacillales</taxon>
        <taxon>Paenibacillaceae</taxon>
        <taxon>Paenibacillus</taxon>
    </lineage>
</organism>
<comment type="similarity">
    <text evidence="3">In the C-terminal section; belongs to the aminoglycoside phosphotransferase family.</text>
</comment>
<dbReference type="SUPFAM" id="SSF56112">
    <property type="entry name" value="Protein kinase-like (PK-like)"/>
    <property type="match status" value="1"/>
</dbReference>
<dbReference type="Gene3D" id="3.40.630.30">
    <property type="match status" value="1"/>
</dbReference>
<evidence type="ECO:0000256" key="2">
    <source>
        <dbReference type="ARBA" id="ARBA00002498"/>
    </source>
</evidence>
<dbReference type="InterPro" id="IPR050249">
    <property type="entry name" value="Pseudomonas-type_ThrB"/>
</dbReference>
<proteinExistence type="inferred from homology"/>
<dbReference type="EMBL" id="CP021965">
    <property type="protein sequence ID" value="AWV33425.1"/>
    <property type="molecule type" value="Genomic_DNA"/>
</dbReference>
<evidence type="ECO:0000256" key="3">
    <source>
        <dbReference type="ARBA" id="ARBA00008487"/>
    </source>
</evidence>
<dbReference type="GO" id="GO:0016747">
    <property type="term" value="F:acyltransferase activity, transferring groups other than amino-acyl groups"/>
    <property type="evidence" value="ECO:0007669"/>
    <property type="project" value="InterPro"/>
</dbReference>